<dbReference type="GO" id="GO:0006487">
    <property type="term" value="P:protein N-linked glycosylation"/>
    <property type="evidence" value="ECO:0007669"/>
    <property type="project" value="TreeGrafter"/>
</dbReference>
<dbReference type="AlphaFoldDB" id="A0A0U9HP67"/>
<accession>A0A0U9HP67</accession>
<sequence length="365" mass="41171">MAVKETMMDYIKETSIIGKANTEAAEEIVAPLVNEFLKREYKNIVIIASGSSNNAATTARLYMEKSLNMDVKVVTPFTFEHYDHRLTEDTFVFGITQSGRSTNTISALEKVKKLGREAIALTGFPESEVKNHCDVVIDFKVGIETVGYVTKGYVMTVLYLTLFALMASKKLNLKTENEVAKDIKQILDAFSIHPEAVQKSIEFYNKHKEIFTRMKRLQICGYGPNFGTAVEGALKISETFGIPASPYEIEEFMHGGYLELTPEHVVVLINSGGAGSQRTLEVYNALHIITQNVFMIGSFDLPEEDKILRIKHNIDEWFNTLFLVVPFQVLAHMICTDLDIWGKAEEIIKFENAIKSKTEKPDYLQ</sequence>
<dbReference type="GO" id="GO:0097367">
    <property type="term" value="F:carbohydrate derivative binding"/>
    <property type="evidence" value="ECO:0007669"/>
    <property type="project" value="InterPro"/>
</dbReference>
<dbReference type="GO" id="GO:0006047">
    <property type="term" value="P:UDP-N-acetylglucosamine metabolic process"/>
    <property type="evidence" value="ECO:0007669"/>
    <property type="project" value="TreeGrafter"/>
</dbReference>
<proteinExistence type="predicted"/>
<dbReference type="RefSeq" id="WP_059031947.1">
    <property type="nucleotide sequence ID" value="NZ_BSDN01000003.1"/>
</dbReference>
<dbReference type="PANTHER" id="PTHR10937">
    <property type="entry name" value="GLUCOSAMINE--FRUCTOSE-6-PHOSPHATE AMINOTRANSFERASE, ISOMERIZING"/>
    <property type="match status" value="1"/>
</dbReference>
<dbReference type="Gene3D" id="3.40.50.10490">
    <property type="entry name" value="Glucose-6-phosphate isomerase like protein, domain 1"/>
    <property type="match status" value="2"/>
</dbReference>
<dbReference type="GO" id="GO:0006002">
    <property type="term" value="P:fructose 6-phosphate metabolic process"/>
    <property type="evidence" value="ECO:0007669"/>
    <property type="project" value="TreeGrafter"/>
</dbReference>
<feature type="domain" description="SIS" evidence="2">
    <location>
        <begin position="33"/>
        <end position="172"/>
    </location>
</feature>
<dbReference type="GO" id="GO:0004360">
    <property type="term" value="F:glutamine-fructose-6-phosphate transaminase (isomerizing) activity"/>
    <property type="evidence" value="ECO:0007669"/>
    <property type="project" value="TreeGrafter"/>
</dbReference>
<dbReference type="EMBL" id="DF977000">
    <property type="protein sequence ID" value="GAQ24791.1"/>
    <property type="molecule type" value="Genomic_DNA"/>
</dbReference>
<dbReference type="InterPro" id="IPR035490">
    <property type="entry name" value="GlmS/FrlB_SIS"/>
</dbReference>
<name>A0A0U9HP67_9FIRM</name>
<evidence type="ECO:0000256" key="1">
    <source>
        <dbReference type="ARBA" id="ARBA00022737"/>
    </source>
</evidence>
<dbReference type="InterPro" id="IPR001347">
    <property type="entry name" value="SIS_dom"/>
</dbReference>
<gene>
    <name evidence="3" type="ORF">TSYNT_6171</name>
</gene>
<dbReference type="InterPro" id="IPR046348">
    <property type="entry name" value="SIS_dom_sf"/>
</dbReference>
<keyword evidence="4" id="KW-1185">Reference proteome</keyword>
<dbReference type="InterPro" id="IPR035466">
    <property type="entry name" value="GlmS/AgaS_SIS"/>
</dbReference>
<dbReference type="STRING" id="224999.GCA_001485475_00797"/>
<organism evidence="3">
    <name type="scientific">Tepidanaerobacter syntrophicus</name>
    <dbReference type="NCBI Taxonomy" id="224999"/>
    <lineage>
        <taxon>Bacteria</taxon>
        <taxon>Bacillati</taxon>
        <taxon>Bacillota</taxon>
        <taxon>Clostridia</taxon>
        <taxon>Thermosediminibacterales</taxon>
        <taxon>Tepidanaerobacteraceae</taxon>
        <taxon>Tepidanaerobacter</taxon>
    </lineage>
</organism>
<dbReference type="SUPFAM" id="SSF53697">
    <property type="entry name" value="SIS domain"/>
    <property type="match status" value="1"/>
</dbReference>
<evidence type="ECO:0000259" key="2">
    <source>
        <dbReference type="PROSITE" id="PS51464"/>
    </source>
</evidence>
<dbReference type="PROSITE" id="PS51464">
    <property type="entry name" value="SIS"/>
    <property type="match status" value="1"/>
</dbReference>
<evidence type="ECO:0000313" key="3">
    <source>
        <dbReference type="EMBL" id="GAQ24791.1"/>
    </source>
</evidence>
<keyword evidence="1" id="KW-0677">Repeat</keyword>
<protein>
    <submittedName>
        <fullName evidence="3">SIS domain-containing protein</fullName>
    </submittedName>
</protein>
<evidence type="ECO:0000313" key="4">
    <source>
        <dbReference type="Proteomes" id="UP000062160"/>
    </source>
</evidence>
<dbReference type="PANTHER" id="PTHR10937:SF17">
    <property type="entry name" value="GLUCOSAMINE-FRUCTOSE-6-PHOSPHATE AMINOTRANSFERASE"/>
    <property type="match status" value="1"/>
</dbReference>
<dbReference type="Pfam" id="PF01380">
    <property type="entry name" value="SIS"/>
    <property type="match status" value="2"/>
</dbReference>
<dbReference type="CDD" id="cd05009">
    <property type="entry name" value="SIS_GlmS_GlmD_2"/>
    <property type="match status" value="1"/>
</dbReference>
<dbReference type="CDD" id="cd05008">
    <property type="entry name" value="SIS_GlmS_GlmD_1"/>
    <property type="match status" value="1"/>
</dbReference>
<dbReference type="Proteomes" id="UP000062160">
    <property type="component" value="Unassembled WGS sequence"/>
</dbReference>
<reference evidence="3" key="1">
    <citation type="journal article" date="2016" name="Genome Announc.">
        <title>Draft Genome Sequence of the Syntrophic Lactate-Degrading Bacterium Tepidanaerobacter syntrophicus JLT.</title>
        <authorList>
            <person name="Matsuura N."/>
            <person name="Ohashi A."/>
            <person name="Tourlousse D.M."/>
            <person name="Sekiguchi Y."/>
        </authorList>
    </citation>
    <scope>NUCLEOTIDE SEQUENCE [LARGE SCALE GENOMIC DNA]</scope>
    <source>
        <strain evidence="3">JL</strain>
    </source>
</reference>